<organism evidence="1 2">
    <name type="scientific">Paracoccus contaminans</name>
    <dbReference type="NCBI Taxonomy" id="1945662"/>
    <lineage>
        <taxon>Bacteria</taxon>
        <taxon>Pseudomonadati</taxon>
        <taxon>Pseudomonadota</taxon>
        <taxon>Alphaproteobacteria</taxon>
        <taxon>Rhodobacterales</taxon>
        <taxon>Paracoccaceae</taxon>
        <taxon>Paracoccus</taxon>
    </lineage>
</organism>
<protein>
    <recommendedName>
        <fullName evidence="3">PepSY domain-containing protein</fullName>
    </recommendedName>
</protein>
<dbReference type="EMBL" id="CP020612">
    <property type="protein sequence ID" value="ARJ70467.1"/>
    <property type="molecule type" value="Genomic_DNA"/>
</dbReference>
<evidence type="ECO:0008006" key="3">
    <source>
        <dbReference type="Google" id="ProtNLM"/>
    </source>
</evidence>
<evidence type="ECO:0000313" key="2">
    <source>
        <dbReference type="Proteomes" id="UP000193017"/>
    </source>
</evidence>
<dbReference type="KEGG" id="pcon:B0A89_13285"/>
<dbReference type="AlphaFoldDB" id="A0A1W6D035"/>
<name>A0A1W6D035_9RHOB</name>
<sequence length="128" mass="13725">MAPRVLATALLIALATLAGTAFTFMAPPPLAQTGLAGAPEAGAIPMHLAVLRAQDRFIGRVLDIAPRPATPAESEVGIALVYRLRMVTPRRDVLDIRMDARTGRFVDVRGPDLAAARRPGRRRAGDRH</sequence>
<dbReference type="RefSeq" id="WP_085378525.1">
    <property type="nucleotide sequence ID" value="NZ_CP020612.1"/>
</dbReference>
<gene>
    <name evidence="1" type="ORF">B0A89_13285</name>
</gene>
<accession>A0A1W6D035</accession>
<reference evidence="1 2" key="1">
    <citation type="submission" date="2017-03" db="EMBL/GenBank/DDBJ databases">
        <title>Genome sequence of Paracoccus contaminans isolated from a water microcosm.</title>
        <authorList>
            <person name="Aurass P."/>
            <person name="Karste S."/>
            <person name="Trost E."/>
            <person name="Glaeser S.P."/>
            <person name="Kaempfer P."/>
            <person name="Flieger A."/>
        </authorList>
    </citation>
    <scope>NUCLEOTIDE SEQUENCE [LARGE SCALE GENOMIC DNA]</scope>
    <source>
        <strain evidence="2">RKI 16-01929T\LMG 29738T\CCM 8701T\CIP 111112T</strain>
    </source>
</reference>
<proteinExistence type="predicted"/>
<dbReference type="OrthoDB" id="7870353at2"/>
<keyword evidence="2" id="KW-1185">Reference proteome</keyword>
<dbReference type="STRING" id="1945662.B0A89_13285"/>
<evidence type="ECO:0000313" key="1">
    <source>
        <dbReference type="EMBL" id="ARJ70467.1"/>
    </source>
</evidence>
<dbReference type="Proteomes" id="UP000193017">
    <property type="component" value="Chromosome"/>
</dbReference>